<evidence type="ECO:0000313" key="3">
    <source>
        <dbReference type="Proteomes" id="UP001595645"/>
    </source>
</evidence>
<keyword evidence="1" id="KW-0732">Signal</keyword>
<name>A0ABV7PBD0_9PSEU</name>
<comment type="caution">
    <text evidence="2">The sequence shown here is derived from an EMBL/GenBank/DDBJ whole genome shotgun (WGS) entry which is preliminary data.</text>
</comment>
<dbReference type="RefSeq" id="WP_378247812.1">
    <property type="nucleotide sequence ID" value="NZ_JBHRWK010000163.1"/>
</dbReference>
<evidence type="ECO:0000256" key="1">
    <source>
        <dbReference type="SAM" id="SignalP"/>
    </source>
</evidence>
<evidence type="ECO:0008006" key="4">
    <source>
        <dbReference type="Google" id="ProtNLM"/>
    </source>
</evidence>
<reference evidence="3" key="1">
    <citation type="journal article" date="2019" name="Int. J. Syst. Evol. Microbiol.">
        <title>The Global Catalogue of Microorganisms (GCM) 10K type strain sequencing project: providing services to taxonomists for standard genome sequencing and annotation.</title>
        <authorList>
            <consortium name="The Broad Institute Genomics Platform"/>
            <consortium name="The Broad Institute Genome Sequencing Center for Infectious Disease"/>
            <person name="Wu L."/>
            <person name="Ma J."/>
        </authorList>
    </citation>
    <scope>NUCLEOTIDE SEQUENCE [LARGE SCALE GENOMIC DNA]</scope>
    <source>
        <strain evidence="3">CGMCC 4.7676</strain>
    </source>
</reference>
<feature type="chain" id="PRO_5045180174" description="Secreted protein" evidence="1">
    <location>
        <begin position="24"/>
        <end position="61"/>
    </location>
</feature>
<dbReference type="EMBL" id="JBHRWK010000163">
    <property type="protein sequence ID" value="MFC3456443.1"/>
    <property type="molecule type" value="Genomic_DNA"/>
</dbReference>
<proteinExistence type="predicted"/>
<feature type="non-terminal residue" evidence="2">
    <location>
        <position position="61"/>
    </location>
</feature>
<keyword evidence="3" id="KW-1185">Reference proteome</keyword>
<protein>
    <recommendedName>
        <fullName evidence="4">Secreted protein</fullName>
    </recommendedName>
</protein>
<gene>
    <name evidence="2" type="ORF">ACFOSH_44105</name>
</gene>
<accession>A0ABV7PBD0</accession>
<feature type="signal peptide" evidence="1">
    <location>
        <begin position="1"/>
        <end position="23"/>
    </location>
</feature>
<evidence type="ECO:0000313" key="2">
    <source>
        <dbReference type="EMBL" id="MFC3456443.1"/>
    </source>
</evidence>
<organism evidence="2 3">
    <name type="scientific">Amycolatopsis speibonae</name>
    <dbReference type="NCBI Taxonomy" id="1450224"/>
    <lineage>
        <taxon>Bacteria</taxon>
        <taxon>Bacillati</taxon>
        <taxon>Actinomycetota</taxon>
        <taxon>Actinomycetes</taxon>
        <taxon>Pseudonocardiales</taxon>
        <taxon>Pseudonocardiaceae</taxon>
        <taxon>Amycolatopsis</taxon>
    </lineage>
</organism>
<sequence length="61" mass="6556">MKLVRMMGLAVLTASALVFSMTAASRRACHGNRVSQRCTKIDSLVWRSEGTSSDSGHIVSS</sequence>
<dbReference type="Proteomes" id="UP001595645">
    <property type="component" value="Unassembled WGS sequence"/>
</dbReference>